<evidence type="ECO:0000313" key="2">
    <source>
        <dbReference type="Proteomes" id="UP001595979"/>
    </source>
</evidence>
<sequence>MSDRNLMSTPGTPVGLSLEETVLSRVFVGPPYLALRPVAWQGGLLGAQARLQLRDAVGLSPEAQLLRHVALAGLCAGALAQPDDTRRHYIVQELHAVVQSAPEAGQIELSSQVVDLDQRSLRAEVHVSSGTQLLASSNVLYTVLSGEAFGRLFARRQREEAAVVPDWSRPLPAGTRTRTGDRLVREVAALPAETCAGTLFGARALPASSLVGHLTALAGELFAQPSSLMSVGLQVSDLCWAGEDLCFEVRPQEGAEEQDGRRAYAGSVHAGPHRRLVARGQLVLARSSHP</sequence>
<reference evidence="2" key="1">
    <citation type="journal article" date="2019" name="Int. J. Syst. Evol. Microbiol.">
        <title>The Global Catalogue of Microorganisms (GCM) 10K type strain sequencing project: providing services to taxonomists for standard genome sequencing and annotation.</title>
        <authorList>
            <consortium name="The Broad Institute Genomics Platform"/>
            <consortium name="The Broad Institute Genome Sequencing Center for Infectious Disease"/>
            <person name="Wu L."/>
            <person name="Ma J."/>
        </authorList>
    </citation>
    <scope>NUCLEOTIDE SEQUENCE [LARGE SCALE GENOMIC DNA]</scope>
    <source>
        <strain evidence="2">CGMCC 1.15053</strain>
    </source>
</reference>
<dbReference type="EMBL" id="JBHSOH010000011">
    <property type="protein sequence ID" value="MFC5848852.1"/>
    <property type="molecule type" value="Genomic_DNA"/>
</dbReference>
<evidence type="ECO:0008006" key="3">
    <source>
        <dbReference type="Google" id="ProtNLM"/>
    </source>
</evidence>
<name>A0ABW1DL47_9DEIO</name>
<dbReference type="RefSeq" id="WP_380049289.1">
    <property type="nucleotide sequence ID" value="NZ_JBHSOH010000011.1"/>
</dbReference>
<organism evidence="1 2">
    <name type="scientific">Deinococcus petrolearius</name>
    <dbReference type="NCBI Taxonomy" id="1751295"/>
    <lineage>
        <taxon>Bacteria</taxon>
        <taxon>Thermotogati</taxon>
        <taxon>Deinococcota</taxon>
        <taxon>Deinococci</taxon>
        <taxon>Deinococcales</taxon>
        <taxon>Deinococcaceae</taxon>
        <taxon>Deinococcus</taxon>
    </lineage>
</organism>
<gene>
    <name evidence="1" type="ORF">ACFPQ6_11070</name>
</gene>
<protein>
    <recommendedName>
        <fullName evidence="3">A-factor biosynthesis hotdog domain-containing protein</fullName>
    </recommendedName>
</protein>
<accession>A0ABW1DL47</accession>
<proteinExistence type="predicted"/>
<comment type="caution">
    <text evidence="1">The sequence shown here is derived from an EMBL/GenBank/DDBJ whole genome shotgun (WGS) entry which is preliminary data.</text>
</comment>
<evidence type="ECO:0000313" key="1">
    <source>
        <dbReference type="EMBL" id="MFC5848852.1"/>
    </source>
</evidence>
<keyword evidence="2" id="KW-1185">Reference proteome</keyword>
<dbReference type="Proteomes" id="UP001595979">
    <property type="component" value="Unassembled WGS sequence"/>
</dbReference>